<organism evidence="1">
    <name type="scientific">Ignisphaera aggregans</name>
    <dbReference type="NCBI Taxonomy" id="334771"/>
    <lineage>
        <taxon>Archaea</taxon>
        <taxon>Thermoproteota</taxon>
        <taxon>Thermoprotei</taxon>
        <taxon>Desulfurococcales</taxon>
        <taxon>Desulfurococcaceae</taxon>
        <taxon>Ignisphaera</taxon>
    </lineage>
</organism>
<evidence type="ECO:0000313" key="1">
    <source>
        <dbReference type="EMBL" id="HHP82180.1"/>
    </source>
</evidence>
<dbReference type="AlphaFoldDB" id="A0A7C5THZ8"/>
<proteinExistence type="predicted"/>
<dbReference type="EMBL" id="DRZI01000254">
    <property type="protein sequence ID" value="HHP82180.1"/>
    <property type="molecule type" value="Genomic_DNA"/>
</dbReference>
<reference evidence="1" key="1">
    <citation type="journal article" date="2020" name="mSystems">
        <title>Genome- and Community-Level Interaction Insights into Carbon Utilization and Element Cycling Functions of Hydrothermarchaeota in Hydrothermal Sediment.</title>
        <authorList>
            <person name="Zhou Z."/>
            <person name="Liu Y."/>
            <person name="Xu W."/>
            <person name="Pan J."/>
            <person name="Luo Z.H."/>
            <person name="Li M."/>
        </authorList>
    </citation>
    <scope>NUCLEOTIDE SEQUENCE [LARGE SCALE GENOMIC DNA]</scope>
    <source>
        <strain evidence="1">SpSt-1121</strain>
    </source>
</reference>
<accession>A0A7C5THZ8</accession>
<name>A0A7C5THZ8_9CREN</name>
<protein>
    <submittedName>
        <fullName evidence="1">Uncharacterized protein</fullName>
    </submittedName>
</protein>
<gene>
    <name evidence="1" type="ORF">ENM84_05895</name>
</gene>
<sequence>MQSIDKNSIIKALKNFRFIIVDNTNEGIVLDHLRNVGIVNLFQIHRVKNYTIIELNTTSCERECNSYCLDNNGRRTEECHSLCVATCIDERMEHIVKKLS</sequence>
<comment type="caution">
    <text evidence="1">The sequence shown here is derived from an EMBL/GenBank/DDBJ whole genome shotgun (WGS) entry which is preliminary data.</text>
</comment>